<dbReference type="InterPro" id="IPR039426">
    <property type="entry name" value="TonB-dep_rcpt-like"/>
</dbReference>
<comment type="subcellular location">
    <subcellularLocation>
        <location evidence="1">Cell outer membrane</location>
        <topology evidence="1">Multi-pass membrane protein</topology>
    </subcellularLocation>
</comment>
<protein>
    <submittedName>
        <fullName evidence="6">Uncharacterized protein</fullName>
    </submittedName>
</protein>
<keyword evidence="2" id="KW-0813">Transport</keyword>
<dbReference type="PANTHER" id="PTHR30069">
    <property type="entry name" value="TONB-DEPENDENT OUTER MEMBRANE RECEPTOR"/>
    <property type="match status" value="1"/>
</dbReference>
<feature type="non-terminal residue" evidence="6">
    <location>
        <position position="1"/>
    </location>
</feature>
<keyword evidence="3" id="KW-0812">Transmembrane</keyword>
<keyword evidence="4" id="KW-0472">Membrane</keyword>
<dbReference type="Gene3D" id="2.40.170.20">
    <property type="entry name" value="TonB-dependent receptor, beta-barrel domain"/>
    <property type="match status" value="1"/>
</dbReference>
<evidence type="ECO:0000256" key="3">
    <source>
        <dbReference type="ARBA" id="ARBA00022692"/>
    </source>
</evidence>
<evidence type="ECO:0000256" key="2">
    <source>
        <dbReference type="ARBA" id="ARBA00022448"/>
    </source>
</evidence>
<gene>
    <name evidence="6" type="ORF">S01H1_79207</name>
</gene>
<keyword evidence="5" id="KW-0998">Cell outer membrane</keyword>
<dbReference type="GO" id="GO:0015344">
    <property type="term" value="F:siderophore uptake transmembrane transporter activity"/>
    <property type="evidence" value="ECO:0007669"/>
    <property type="project" value="TreeGrafter"/>
</dbReference>
<name>X0Y5J0_9ZZZZ</name>
<proteinExistence type="predicted"/>
<dbReference type="PANTHER" id="PTHR30069:SF37">
    <property type="entry name" value="FERRIC VIBRIOBACTIN RECEPTOR VIUA"/>
    <property type="match status" value="1"/>
</dbReference>
<accession>X0Y5J0</accession>
<evidence type="ECO:0000256" key="5">
    <source>
        <dbReference type="ARBA" id="ARBA00023237"/>
    </source>
</evidence>
<reference evidence="6" key="1">
    <citation type="journal article" date="2014" name="Front. Microbiol.">
        <title>High frequency of phylogenetically diverse reductive dehalogenase-homologous genes in deep subseafloor sedimentary metagenomes.</title>
        <authorList>
            <person name="Kawai M."/>
            <person name="Futagami T."/>
            <person name="Toyoda A."/>
            <person name="Takaki Y."/>
            <person name="Nishi S."/>
            <person name="Hori S."/>
            <person name="Arai W."/>
            <person name="Tsubouchi T."/>
            <person name="Morono Y."/>
            <person name="Uchiyama I."/>
            <person name="Ito T."/>
            <person name="Fujiyama A."/>
            <person name="Inagaki F."/>
            <person name="Takami H."/>
        </authorList>
    </citation>
    <scope>NUCLEOTIDE SEQUENCE</scope>
    <source>
        <strain evidence="6">Expedition CK06-06</strain>
    </source>
</reference>
<dbReference type="SUPFAM" id="SSF56935">
    <property type="entry name" value="Porins"/>
    <property type="match status" value="1"/>
</dbReference>
<organism evidence="6">
    <name type="scientific">marine sediment metagenome</name>
    <dbReference type="NCBI Taxonomy" id="412755"/>
    <lineage>
        <taxon>unclassified sequences</taxon>
        <taxon>metagenomes</taxon>
        <taxon>ecological metagenomes</taxon>
    </lineage>
</organism>
<dbReference type="AlphaFoldDB" id="X0Y5J0"/>
<dbReference type="GO" id="GO:0009279">
    <property type="term" value="C:cell outer membrane"/>
    <property type="evidence" value="ECO:0007669"/>
    <property type="project" value="UniProtKB-SubCell"/>
</dbReference>
<dbReference type="InterPro" id="IPR036942">
    <property type="entry name" value="Beta-barrel_TonB_sf"/>
</dbReference>
<dbReference type="GO" id="GO:0044718">
    <property type="term" value="P:siderophore transmembrane transport"/>
    <property type="evidence" value="ECO:0007669"/>
    <property type="project" value="TreeGrafter"/>
</dbReference>
<comment type="caution">
    <text evidence="6">The sequence shown here is derived from an EMBL/GenBank/DDBJ whole genome shotgun (WGS) entry which is preliminary data.</text>
</comment>
<evidence type="ECO:0000256" key="1">
    <source>
        <dbReference type="ARBA" id="ARBA00004571"/>
    </source>
</evidence>
<evidence type="ECO:0000313" key="6">
    <source>
        <dbReference type="EMBL" id="GAG51030.1"/>
    </source>
</evidence>
<dbReference type="EMBL" id="BARS01053371">
    <property type="protein sequence ID" value="GAG51030.1"/>
    <property type="molecule type" value="Genomic_DNA"/>
</dbReference>
<sequence>VSVYSMEFTDEIALTGELSEIGLPLRRNVDDSYRRGLEIDLRWSVSDHWTILHSSNLSHNRIDEWTQFYDVYDSQGNWIDSDAITHSNVQPLLTPEIVANLGAEWSNSRVRIALVGRYVGDSRLDNTGSDEFIAPAYANLDLLASFGLGTWWSAAKPRLTVYANNLLDDLEQYPGGYSYQFIVRDPAGSQSFDGSPYYYPLAGRTVMAKLEFNF</sequence>
<evidence type="ECO:0000256" key="4">
    <source>
        <dbReference type="ARBA" id="ARBA00023136"/>
    </source>
</evidence>